<proteinExistence type="predicted"/>
<evidence type="ECO:0008006" key="4">
    <source>
        <dbReference type="Google" id="ProtNLM"/>
    </source>
</evidence>
<dbReference type="PANTHER" id="PTHR10948">
    <property type="entry name" value="TRANSPOSASE"/>
    <property type="match status" value="1"/>
</dbReference>
<gene>
    <name evidence="2" type="ORF">GCM10014715_26430</name>
</gene>
<dbReference type="PANTHER" id="PTHR10948:SF23">
    <property type="entry name" value="TRANSPOSASE INSI FOR INSERTION SEQUENCE ELEMENT IS30A-RELATED"/>
    <property type="match status" value="1"/>
</dbReference>
<dbReference type="GO" id="GO:0032196">
    <property type="term" value="P:transposition"/>
    <property type="evidence" value="ECO:0007669"/>
    <property type="project" value="TreeGrafter"/>
</dbReference>
<protein>
    <recommendedName>
        <fullName evidence="4">Transposase</fullName>
    </recommendedName>
</protein>
<reference evidence="2" key="1">
    <citation type="journal article" date="2014" name="Int. J. Syst. Evol. Microbiol.">
        <title>Complete genome sequence of Corynebacterium casei LMG S-19264T (=DSM 44701T), isolated from a smear-ripened cheese.</title>
        <authorList>
            <consortium name="US DOE Joint Genome Institute (JGI-PGF)"/>
            <person name="Walter F."/>
            <person name="Albersmeier A."/>
            <person name="Kalinowski J."/>
            <person name="Ruckert C."/>
        </authorList>
    </citation>
    <scope>NUCLEOTIDE SEQUENCE</scope>
    <source>
        <strain evidence="2">JCM 3302</strain>
    </source>
</reference>
<evidence type="ECO:0000313" key="3">
    <source>
        <dbReference type="Proteomes" id="UP000641386"/>
    </source>
</evidence>
<dbReference type="SUPFAM" id="SSF53098">
    <property type="entry name" value="Ribonuclease H-like"/>
    <property type="match status" value="1"/>
</dbReference>
<reference evidence="2" key="2">
    <citation type="submission" date="2020-09" db="EMBL/GenBank/DDBJ databases">
        <authorList>
            <person name="Sun Q."/>
            <person name="Ohkuma M."/>
        </authorList>
    </citation>
    <scope>NUCLEOTIDE SEQUENCE</scope>
    <source>
        <strain evidence="2">JCM 3302</strain>
    </source>
</reference>
<evidence type="ECO:0000313" key="2">
    <source>
        <dbReference type="EMBL" id="GHE71179.1"/>
    </source>
</evidence>
<feature type="region of interest" description="Disordered" evidence="1">
    <location>
        <begin position="79"/>
        <end position="113"/>
    </location>
</feature>
<comment type="caution">
    <text evidence="2">The sequence shown here is derived from an EMBL/GenBank/DDBJ whole genome shotgun (WGS) entry which is preliminary data.</text>
</comment>
<accession>A0A919DSA7</accession>
<dbReference type="InterPro" id="IPR051917">
    <property type="entry name" value="Transposase-Integrase"/>
</dbReference>
<sequence length="113" mass="12494">MVARSPPASTRYLMLVHLPRDHGAAAVRNAVTETVQTLPPHLMRSLTWDQGIEMTSHRAFTITPDIPVHVCAPASPWQRRSNENTNGLLRQYLPGAPNCPATPARTWTLPPPN</sequence>
<dbReference type="AlphaFoldDB" id="A0A919DSA7"/>
<name>A0A919DSA7_9ACTN</name>
<keyword evidence="3" id="KW-1185">Reference proteome</keyword>
<dbReference type="EMBL" id="BNBC01000010">
    <property type="protein sequence ID" value="GHE71179.1"/>
    <property type="molecule type" value="Genomic_DNA"/>
</dbReference>
<dbReference type="InterPro" id="IPR012337">
    <property type="entry name" value="RNaseH-like_sf"/>
</dbReference>
<dbReference type="GO" id="GO:0004803">
    <property type="term" value="F:transposase activity"/>
    <property type="evidence" value="ECO:0007669"/>
    <property type="project" value="TreeGrafter"/>
</dbReference>
<dbReference type="NCBIfam" id="NF033563">
    <property type="entry name" value="transpos_IS30"/>
    <property type="match status" value="1"/>
</dbReference>
<dbReference type="GO" id="GO:0005829">
    <property type="term" value="C:cytosol"/>
    <property type="evidence" value="ECO:0007669"/>
    <property type="project" value="TreeGrafter"/>
</dbReference>
<dbReference type="Proteomes" id="UP000641386">
    <property type="component" value="Unassembled WGS sequence"/>
</dbReference>
<dbReference type="InterPro" id="IPR053392">
    <property type="entry name" value="Transposase_IS30-like"/>
</dbReference>
<organism evidence="2 3">
    <name type="scientific">Streptomyces spiralis</name>
    <dbReference type="NCBI Taxonomy" id="66376"/>
    <lineage>
        <taxon>Bacteria</taxon>
        <taxon>Bacillati</taxon>
        <taxon>Actinomycetota</taxon>
        <taxon>Actinomycetes</taxon>
        <taxon>Kitasatosporales</taxon>
        <taxon>Streptomycetaceae</taxon>
        <taxon>Streptomyces</taxon>
    </lineage>
</organism>
<evidence type="ECO:0000256" key="1">
    <source>
        <dbReference type="SAM" id="MobiDB-lite"/>
    </source>
</evidence>